<protein>
    <submittedName>
        <fullName evidence="1">Uncharacterized protein</fullName>
    </submittedName>
</protein>
<proteinExistence type="predicted"/>
<dbReference type="AlphaFoldDB" id="A0A154PSS1"/>
<sequence length="62" mass="6445">MGTLTTKGCLPPENEPTKRGCRVCNDAAGATTALAGTMSNRELFIPPASHRLYATIPGDRGG</sequence>
<organism evidence="1 2">
    <name type="scientific">Dufourea novaeangliae</name>
    <name type="common">Sweat bee</name>
    <dbReference type="NCBI Taxonomy" id="178035"/>
    <lineage>
        <taxon>Eukaryota</taxon>
        <taxon>Metazoa</taxon>
        <taxon>Ecdysozoa</taxon>
        <taxon>Arthropoda</taxon>
        <taxon>Hexapoda</taxon>
        <taxon>Insecta</taxon>
        <taxon>Pterygota</taxon>
        <taxon>Neoptera</taxon>
        <taxon>Endopterygota</taxon>
        <taxon>Hymenoptera</taxon>
        <taxon>Apocrita</taxon>
        <taxon>Aculeata</taxon>
        <taxon>Apoidea</taxon>
        <taxon>Anthophila</taxon>
        <taxon>Halictidae</taxon>
        <taxon>Rophitinae</taxon>
        <taxon>Dufourea</taxon>
    </lineage>
</organism>
<reference evidence="1 2" key="1">
    <citation type="submission" date="2015-07" db="EMBL/GenBank/DDBJ databases">
        <title>The genome of Dufourea novaeangliae.</title>
        <authorList>
            <person name="Pan H."/>
            <person name="Kapheim K."/>
        </authorList>
    </citation>
    <scope>NUCLEOTIDE SEQUENCE [LARGE SCALE GENOMIC DNA]</scope>
    <source>
        <strain evidence="1">0120121106</strain>
        <tissue evidence="1">Whole body</tissue>
    </source>
</reference>
<evidence type="ECO:0000313" key="1">
    <source>
        <dbReference type="EMBL" id="KZC14966.1"/>
    </source>
</evidence>
<dbReference type="Proteomes" id="UP000076502">
    <property type="component" value="Unassembled WGS sequence"/>
</dbReference>
<keyword evidence="2" id="KW-1185">Reference proteome</keyword>
<name>A0A154PSS1_DUFNO</name>
<accession>A0A154PSS1</accession>
<evidence type="ECO:0000313" key="2">
    <source>
        <dbReference type="Proteomes" id="UP000076502"/>
    </source>
</evidence>
<gene>
    <name evidence="1" type="ORF">WN55_07814</name>
</gene>
<dbReference type="EMBL" id="KQ435180">
    <property type="protein sequence ID" value="KZC14966.1"/>
    <property type="molecule type" value="Genomic_DNA"/>
</dbReference>